<evidence type="ECO:0000256" key="3">
    <source>
        <dbReference type="ARBA" id="ARBA00022553"/>
    </source>
</evidence>
<dbReference type="InterPro" id="IPR003609">
    <property type="entry name" value="Pan_app"/>
</dbReference>
<dbReference type="EC" id="2.7.11.1" evidence="1"/>
<keyword evidence="5" id="KW-0732">Signal</keyword>
<dbReference type="PROSITE" id="PS50011">
    <property type="entry name" value="PROTEIN_KINASE_DOM"/>
    <property type="match status" value="1"/>
</dbReference>
<dbReference type="HOGENOM" id="CLU_000288_116_5_1"/>
<comment type="catalytic activity">
    <reaction evidence="12">
        <text>L-threonyl-[protein] + ATP = O-phospho-L-threonyl-[protein] + ADP + H(+)</text>
        <dbReference type="Rhea" id="RHEA:46608"/>
        <dbReference type="Rhea" id="RHEA-COMP:11060"/>
        <dbReference type="Rhea" id="RHEA-COMP:11605"/>
        <dbReference type="ChEBI" id="CHEBI:15378"/>
        <dbReference type="ChEBI" id="CHEBI:30013"/>
        <dbReference type="ChEBI" id="CHEBI:30616"/>
        <dbReference type="ChEBI" id="CHEBI:61977"/>
        <dbReference type="ChEBI" id="CHEBI:456216"/>
        <dbReference type="EC" id="2.7.11.1"/>
    </reaction>
</comment>
<dbReference type="GO" id="GO:0007165">
    <property type="term" value="P:signal transduction"/>
    <property type="evidence" value="ECO:0000318"/>
    <property type="project" value="GO_Central"/>
</dbReference>
<sequence>MFTPKANSKQKRVKKTQERKTGDIWNSNSSRTVAVKTVVVQLLDSGNLVVKDVNSTQNFLWESFDYPGDTFLPGMKLKSNLVTGPYRYLTSWRSPQDPAEGECSYKIDTHGFPQLVTANGAIFLYRAGSWNGFLFTGVSWQRVHRVMNFSVIFTDKEISYQYETLSSSIITRVVLDPNGISQRLQWTDKTQDWAALAKRPADQCDAYTFCGINSNCNMNDFPICVCLEGFRPKFQLKWEASDWSGGCVRKTHLNCLHGDGFLPYTNMKLPDTSSSWYNKILSLEECKTMCLKNCSCSAYATLDIRYGSGCLLWFDDIVDMRIHQDQGQDIYIRLASSELGHIKKLFLWKHKKEKEDGELATIFDFSTITNATNNFSVRNKLGEGGFGPVYKDVMVDGQEIAVKRLSKTSGQGTEEFKNEVKLMATLQHHTTRSKLLDWTKRLEIIDGIARGLLYLHQDSTLRIIHRDLKTSNILLDIHMIPKISDFGLARSFMGDQAEANTNRVMGT</sequence>
<dbReference type="Pfam" id="PF07714">
    <property type="entry name" value="PK_Tyr_Ser-Thr"/>
    <property type="match status" value="1"/>
</dbReference>
<dbReference type="FunFam" id="1.10.510.10:FF:001023">
    <property type="entry name" value="Os07g0541700 protein"/>
    <property type="match status" value="1"/>
</dbReference>
<keyword evidence="2" id="KW-0723">Serine/threonine-protein kinase</keyword>
<dbReference type="GO" id="GO:0005524">
    <property type="term" value="F:ATP binding"/>
    <property type="evidence" value="ECO:0007669"/>
    <property type="project" value="UniProtKB-KW"/>
</dbReference>
<evidence type="ECO:0000256" key="10">
    <source>
        <dbReference type="ARBA" id="ARBA00023170"/>
    </source>
</evidence>
<evidence type="ECO:0000256" key="12">
    <source>
        <dbReference type="ARBA" id="ARBA00047899"/>
    </source>
</evidence>
<dbReference type="Proteomes" id="UP000002051">
    <property type="component" value="Chromosome 6"/>
</dbReference>
<evidence type="ECO:0000256" key="6">
    <source>
        <dbReference type="ARBA" id="ARBA00022741"/>
    </source>
</evidence>
<dbReference type="AlphaFoldDB" id="A0A072ULK1"/>
<evidence type="ECO:0000259" key="17">
    <source>
        <dbReference type="PROSITE" id="PS50948"/>
    </source>
</evidence>
<proteinExistence type="predicted"/>
<dbReference type="PANTHER" id="PTHR32444">
    <property type="entry name" value="BULB-TYPE LECTIN DOMAIN-CONTAINING PROTEIN"/>
    <property type="match status" value="1"/>
</dbReference>
<dbReference type="InterPro" id="IPR000719">
    <property type="entry name" value="Prot_kinase_dom"/>
</dbReference>
<keyword evidence="8" id="KW-0067">ATP-binding</keyword>
<dbReference type="Pfam" id="PF00954">
    <property type="entry name" value="S_locus_glycop"/>
    <property type="match status" value="1"/>
</dbReference>
<evidence type="ECO:0000256" key="5">
    <source>
        <dbReference type="ARBA" id="ARBA00022729"/>
    </source>
</evidence>
<dbReference type="PANTHER" id="PTHR32444:SF252">
    <property type="entry name" value="S-LOCUS GLYCOPROTEIN FAMILY PROTEIN"/>
    <property type="match status" value="1"/>
</dbReference>
<dbReference type="InterPro" id="IPR001245">
    <property type="entry name" value="Ser-Thr/Tyr_kinase_cat_dom"/>
</dbReference>
<keyword evidence="4" id="KW-0808">Transferase</keyword>
<dbReference type="InterPro" id="IPR011009">
    <property type="entry name" value="Kinase-like_dom_sf"/>
</dbReference>
<evidence type="ECO:0000313" key="20">
    <source>
        <dbReference type="Proteomes" id="UP000002051"/>
    </source>
</evidence>
<comment type="catalytic activity">
    <reaction evidence="13">
        <text>L-seryl-[protein] + ATP = O-phospho-L-seryl-[protein] + ADP + H(+)</text>
        <dbReference type="Rhea" id="RHEA:17989"/>
        <dbReference type="Rhea" id="RHEA-COMP:9863"/>
        <dbReference type="Rhea" id="RHEA-COMP:11604"/>
        <dbReference type="ChEBI" id="CHEBI:15378"/>
        <dbReference type="ChEBI" id="CHEBI:29999"/>
        <dbReference type="ChEBI" id="CHEBI:30616"/>
        <dbReference type="ChEBI" id="CHEBI:83421"/>
        <dbReference type="ChEBI" id="CHEBI:456216"/>
        <dbReference type="EC" id="2.7.11.1"/>
    </reaction>
</comment>
<feature type="region of interest" description="Disordered" evidence="14">
    <location>
        <begin position="1"/>
        <end position="24"/>
    </location>
</feature>
<keyword evidence="6" id="KW-0547">Nucleotide-binding</keyword>
<evidence type="ECO:0000259" key="16">
    <source>
        <dbReference type="PROSITE" id="PS50927"/>
    </source>
</evidence>
<evidence type="ECO:0000256" key="13">
    <source>
        <dbReference type="ARBA" id="ARBA00048679"/>
    </source>
</evidence>
<dbReference type="GO" id="GO:0004674">
    <property type="term" value="F:protein serine/threonine kinase activity"/>
    <property type="evidence" value="ECO:0000318"/>
    <property type="project" value="GO_Central"/>
</dbReference>
<accession>A0A072ULK1</accession>
<dbReference type="Pfam" id="PF00069">
    <property type="entry name" value="Pkinase"/>
    <property type="match status" value="1"/>
</dbReference>
<name>A0A072ULK1_MEDTR</name>
<reference evidence="18 20" key="1">
    <citation type="journal article" date="2011" name="Nature">
        <title>The Medicago genome provides insight into the evolution of rhizobial symbioses.</title>
        <authorList>
            <person name="Young N.D."/>
            <person name="Debelle F."/>
            <person name="Oldroyd G.E."/>
            <person name="Geurts R."/>
            <person name="Cannon S.B."/>
            <person name="Udvardi M.K."/>
            <person name="Benedito V.A."/>
            <person name="Mayer K.F."/>
            <person name="Gouzy J."/>
            <person name="Schoof H."/>
            <person name="Van de Peer Y."/>
            <person name="Proost S."/>
            <person name="Cook D.R."/>
            <person name="Meyers B.C."/>
            <person name="Spannagl M."/>
            <person name="Cheung F."/>
            <person name="De Mita S."/>
            <person name="Krishnakumar V."/>
            <person name="Gundlach H."/>
            <person name="Zhou S."/>
            <person name="Mudge J."/>
            <person name="Bharti A.K."/>
            <person name="Murray J.D."/>
            <person name="Naoumkina M.A."/>
            <person name="Rosen B."/>
            <person name="Silverstein K.A."/>
            <person name="Tang H."/>
            <person name="Rombauts S."/>
            <person name="Zhao P.X."/>
            <person name="Zhou P."/>
            <person name="Barbe V."/>
            <person name="Bardou P."/>
            <person name="Bechner M."/>
            <person name="Bellec A."/>
            <person name="Berger A."/>
            <person name="Berges H."/>
            <person name="Bidwell S."/>
            <person name="Bisseling T."/>
            <person name="Choisne N."/>
            <person name="Couloux A."/>
            <person name="Denny R."/>
            <person name="Deshpande S."/>
            <person name="Dai X."/>
            <person name="Doyle J.J."/>
            <person name="Dudez A.M."/>
            <person name="Farmer A.D."/>
            <person name="Fouteau S."/>
            <person name="Franken C."/>
            <person name="Gibelin C."/>
            <person name="Gish J."/>
            <person name="Goldstein S."/>
            <person name="Gonzalez A.J."/>
            <person name="Green P.J."/>
            <person name="Hallab A."/>
            <person name="Hartog M."/>
            <person name="Hua A."/>
            <person name="Humphray S.J."/>
            <person name="Jeong D.H."/>
            <person name="Jing Y."/>
            <person name="Jocker A."/>
            <person name="Kenton S.M."/>
            <person name="Kim D.J."/>
            <person name="Klee K."/>
            <person name="Lai H."/>
            <person name="Lang C."/>
            <person name="Lin S."/>
            <person name="Macmil S.L."/>
            <person name="Magdelenat G."/>
            <person name="Matthews L."/>
            <person name="McCorrison J."/>
            <person name="Monaghan E.L."/>
            <person name="Mun J.H."/>
            <person name="Najar F.Z."/>
            <person name="Nicholson C."/>
            <person name="Noirot C."/>
            <person name="O'Bleness M."/>
            <person name="Paule C.R."/>
            <person name="Poulain J."/>
            <person name="Prion F."/>
            <person name="Qin B."/>
            <person name="Qu C."/>
            <person name="Retzel E.F."/>
            <person name="Riddle C."/>
            <person name="Sallet E."/>
            <person name="Samain S."/>
            <person name="Samson N."/>
            <person name="Sanders I."/>
            <person name="Saurat O."/>
            <person name="Scarpelli C."/>
            <person name="Schiex T."/>
            <person name="Segurens B."/>
            <person name="Severin A.J."/>
            <person name="Sherrier D.J."/>
            <person name="Shi R."/>
            <person name="Sims S."/>
            <person name="Singer S.R."/>
            <person name="Sinharoy S."/>
            <person name="Sterck L."/>
            <person name="Viollet A."/>
            <person name="Wang B.B."/>
            <person name="Wang K."/>
            <person name="Wang M."/>
            <person name="Wang X."/>
            <person name="Warfsmann J."/>
            <person name="Weissenbach J."/>
            <person name="White D.D."/>
            <person name="White J.D."/>
            <person name="Wiley G.B."/>
            <person name="Wincker P."/>
            <person name="Xing Y."/>
            <person name="Yang L."/>
            <person name="Yao Z."/>
            <person name="Ying F."/>
            <person name="Zhai J."/>
            <person name="Zhou L."/>
            <person name="Zuber A."/>
            <person name="Denarie J."/>
            <person name="Dixon R.A."/>
            <person name="May G.D."/>
            <person name="Schwartz D.C."/>
            <person name="Rogers J."/>
            <person name="Quetier F."/>
            <person name="Town C.D."/>
            <person name="Roe B.A."/>
        </authorList>
    </citation>
    <scope>NUCLEOTIDE SEQUENCE [LARGE SCALE GENOMIC DNA]</scope>
    <source>
        <strain evidence="18">A17</strain>
        <strain evidence="19 20">cv. Jemalong A17</strain>
    </source>
</reference>
<dbReference type="EMBL" id="CM001222">
    <property type="protein sequence ID" value="KEH26715.1"/>
    <property type="molecule type" value="Genomic_DNA"/>
</dbReference>
<dbReference type="InterPro" id="IPR000858">
    <property type="entry name" value="S_locus_glycoprot_dom"/>
</dbReference>
<evidence type="ECO:0000259" key="15">
    <source>
        <dbReference type="PROSITE" id="PS50011"/>
    </source>
</evidence>
<feature type="domain" description="Protein kinase" evidence="15">
    <location>
        <begin position="375"/>
        <end position="507"/>
    </location>
</feature>
<dbReference type="InterPro" id="IPR001480">
    <property type="entry name" value="Bulb-type_lectin_dom"/>
</dbReference>
<reference evidence="18 20" key="2">
    <citation type="journal article" date="2014" name="BMC Genomics">
        <title>An improved genome release (version Mt4.0) for the model legume Medicago truncatula.</title>
        <authorList>
            <person name="Tang H."/>
            <person name="Krishnakumar V."/>
            <person name="Bidwell S."/>
            <person name="Rosen B."/>
            <person name="Chan A."/>
            <person name="Zhou S."/>
            <person name="Gentzbittel L."/>
            <person name="Childs K.L."/>
            <person name="Yandell M."/>
            <person name="Gundlach H."/>
            <person name="Mayer K.F."/>
            <person name="Schwartz D.C."/>
            <person name="Town C.D."/>
        </authorList>
    </citation>
    <scope>GENOME REANNOTATION</scope>
    <source>
        <strain evidence="18">A17</strain>
        <strain evidence="19 20">cv. Jemalong A17</strain>
    </source>
</reference>
<evidence type="ECO:0000256" key="7">
    <source>
        <dbReference type="ARBA" id="ARBA00022777"/>
    </source>
</evidence>
<evidence type="ECO:0000256" key="2">
    <source>
        <dbReference type="ARBA" id="ARBA00022527"/>
    </source>
</evidence>
<dbReference type="SMART" id="SM00220">
    <property type="entry name" value="S_TKc"/>
    <property type="match status" value="1"/>
</dbReference>
<dbReference type="FunFam" id="3.50.4.10:FF:000002">
    <property type="entry name" value="G-type lectin S-receptor-like serine/threonine-protein kinase"/>
    <property type="match status" value="1"/>
</dbReference>
<protein>
    <recommendedName>
        <fullName evidence="1">non-specific serine/threonine protein kinase</fullName>
        <ecNumber evidence="1">2.7.11.1</ecNumber>
    </recommendedName>
</protein>
<keyword evidence="10" id="KW-0675">Receptor</keyword>
<evidence type="ECO:0000256" key="9">
    <source>
        <dbReference type="ARBA" id="ARBA00023157"/>
    </source>
</evidence>
<evidence type="ECO:0000256" key="1">
    <source>
        <dbReference type="ARBA" id="ARBA00012513"/>
    </source>
</evidence>
<organism evidence="18 20">
    <name type="scientific">Medicago truncatula</name>
    <name type="common">Barrel medic</name>
    <name type="synonym">Medicago tribuloides</name>
    <dbReference type="NCBI Taxonomy" id="3880"/>
    <lineage>
        <taxon>Eukaryota</taxon>
        <taxon>Viridiplantae</taxon>
        <taxon>Streptophyta</taxon>
        <taxon>Embryophyta</taxon>
        <taxon>Tracheophyta</taxon>
        <taxon>Spermatophyta</taxon>
        <taxon>Magnoliopsida</taxon>
        <taxon>eudicotyledons</taxon>
        <taxon>Gunneridae</taxon>
        <taxon>Pentapetalae</taxon>
        <taxon>rosids</taxon>
        <taxon>fabids</taxon>
        <taxon>Fabales</taxon>
        <taxon>Fabaceae</taxon>
        <taxon>Papilionoideae</taxon>
        <taxon>50 kb inversion clade</taxon>
        <taxon>NPAAA clade</taxon>
        <taxon>Hologalegina</taxon>
        <taxon>IRL clade</taxon>
        <taxon>Trifolieae</taxon>
        <taxon>Medicago</taxon>
    </lineage>
</organism>
<dbReference type="PROSITE" id="PS50948">
    <property type="entry name" value="PAN"/>
    <property type="match status" value="1"/>
</dbReference>
<dbReference type="CDD" id="cd01098">
    <property type="entry name" value="PAN_AP_plant"/>
    <property type="match status" value="1"/>
</dbReference>
<reference evidence="19" key="3">
    <citation type="submission" date="2015-04" db="UniProtKB">
        <authorList>
            <consortium name="EnsemblPlants"/>
        </authorList>
    </citation>
    <scope>IDENTIFICATION</scope>
    <source>
        <strain evidence="19">cv. Jemalong A17</strain>
    </source>
</reference>
<dbReference type="PROSITE" id="PS00108">
    <property type="entry name" value="PROTEIN_KINASE_ST"/>
    <property type="match status" value="1"/>
</dbReference>
<dbReference type="Pfam" id="PF08276">
    <property type="entry name" value="PAN_2"/>
    <property type="match status" value="1"/>
</dbReference>
<dbReference type="InterPro" id="IPR008271">
    <property type="entry name" value="Ser/Thr_kinase_AS"/>
</dbReference>
<dbReference type="SUPFAM" id="SSF56112">
    <property type="entry name" value="Protein kinase-like (PK-like)"/>
    <property type="match status" value="1"/>
</dbReference>
<keyword evidence="11" id="KW-0325">Glycoprotein</keyword>
<keyword evidence="7 18" id="KW-0418">Kinase</keyword>
<evidence type="ECO:0000256" key="4">
    <source>
        <dbReference type="ARBA" id="ARBA00022679"/>
    </source>
</evidence>
<dbReference type="EnsemblPlants" id="KEH26715">
    <property type="protein sequence ID" value="KEH26715"/>
    <property type="gene ID" value="MTR_6g471820"/>
</dbReference>
<evidence type="ECO:0000313" key="19">
    <source>
        <dbReference type="EnsemblPlants" id="KEH26715"/>
    </source>
</evidence>
<dbReference type="SMART" id="SM00473">
    <property type="entry name" value="PAN_AP"/>
    <property type="match status" value="1"/>
</dbReference>
<gene>
    <name evidence="18" type="ordered locus">MTR_6g471820</name>
</gene>
<dbReference type="InterPro" id="IPR036426">
    <property type="entry name" value="Bulb-type_lectin_dom_sf"/>
</dbReference>
<dbReference type="Gene3D" id="3.30.200.20">
    <property type="entry name" value="Phosphorylase Kinase, domain 1"/>
    <property type="match status" value="1"/>
</dbReference>
<dbReference type="SUPFAM" id="SSF51110">
    <property type="entry name" value="alpha-D-mannose-specific plant lectins"/>
    <property type="match status" value="1"/>
</dbReference>
<feature type="domain" description="Bulb-type lectin" evidence="16">
    <location>
        <begin position="1"/>
        <end position="63"/>
    </location>
</feature>
<evidence type="ECO:0000313" key="18">
    <source>
        <dbReference type="EMBL" id="KEH26715.1"/>
    </source>
</evidence>
<feature type="domain" description="Apple" evidence="17">
    <location>
        <begin position="255"/>
        <end position="335"/>
    </location>
</feature>
<keyword evidence="9" id="KW-1015">Disulfide bond</keyword>
<evidence type="ECO:0000256" key="11">
    <source>
        <dbReference type="ARBA" id="ARBA00023180"/>
    </source>
</evidence>
<dbReference type="GO" id="GO:0006955">
    <property type="term" value="P:immune response"/>
    <property type="evidence" value="ECO:0000318"/>
    <property type="project" value="GO_Central"/>
</dbReference>
<dbReference type="Pfam" id="PF01453">
    <property type="entry name" value="B_lectin"/>
    <property type="match status" value="1"/>
</dbReference>
<dbReference type="PROSITE" id="PS50927">
    <property type="entry name" value="BULB_LECTIN"/>
    <property type="match status" value="1"/>
</dbReference>
<keyword evidence="20" id="KW-1185">Reference proteome</keyword>
<evidence type="ECO:0000256" key="8">
    <source>
        <dbReference type="ARBA" id="ARBA00022840"/>
    </source>
</evidence>
<dbReference type="Gene3D" id="1.10.510.10">
    <property type="entry name" value="Transferase(Phosphotransferase) domain 1"/>
    <property type="match status" value="1"/>
</dbReference>
<keyword evidence="3" id="KW-0597">Phosphoprotein</keyword>
<dbReference type="Gene3D" id="3.50.4.10">
    <property type="entry name" value="Hepatocyte Growth Factor"/>
    <property type="match status" value="1"/>
</dbReference>
<dbReference type="GO" id="GO:0048544">
    <property type="term" value="P:recognition of pollen"/>
    <property type="evidence" value="ECO:0007669"/>
    <property type="project" value="InterPro"/>
</dbReference>
<evidence type="ECO:0000256" key="14">
    <source>
        <dbReference type="SAM" id="MobiDB-lite"/>
    </source>
</evidence>
<dbReference type="GO" id="GO:0005886">
    <property type="term" value="C:plasma membrane"/>
    <property type="evidence" value="ECO:0000318"/>
    <property type="project" value="GO_Central"/>
</dbReference>